<evidence type="ECO:0000313" key="1">
    <source>
        <dbReference type="EMBL" id="KAL2489456.1"/>
    </source>
</evidence>
<organism evidence="1 2">
    <name type="scientific">Forsythia ovata</name>
    <dbReference type="NCBI Taxonomy" id="205694"/>
    <lineage>
        <taxon>Eukaryota</taxon>
        <taxon>Viridiplantae</taxon>
        <taxon>Streptophyta</taxon>
        <taxon>Embryophyta</taxon>
        <taxon>Tracheophyta</taxon>
        <taxon>Spermatophyta</taxon>
        <taxon>Magnoliopsida</taxon>
        <taxon>eudicotyledons</taxon>
        <taxon>Gunneridae</taxon>
        <taxon>Pentapetalae</taxon>
        <taxon>asterids</taxon>
        <taxon>lamiids</taxon>
        <taxon>Lamiales</taxon>
        <taxon>Oleaceae</taxon>
        <taxon>Forsythieae</taxon>
        <taxon>Forsythia</taxon>
    </lineage>
</organism>
<dbReference type="EMBL" id="JBFOLJ010000012">
    <property type="protein sequence ID" value="KAL2489456.1"/>
    <property type="molecule type" value="Genomic_DNA"/>
</dbReference>
<keyword evidence="2" id="KW-1185">Reference proteome</keyword>
<protein>
    <submittedName>
        <fullName evidence="1">Uncharacterized protein</fullName>
    </submittedName>
</protein>
<sequence length="103" mass="10507">MGGFHFSIVPVFKIRGRRIVDERGIPLLKLLIPSTASIPASTVPSVMGVVGNVLSPLLVLGTTSVPVAIAPSVVGVVGSESSSVPSVASVEPLEGVEHQVKGK</sequence>
<reference evidence="2" key="1">
    <citation type="submission" date="2024-07" db="EMBL/GenBank/DDBJ databases">
        <title>Two chromosome-level genome assemblies of Korean endemic species Abeliophyllum distichum and Forsythia ovata (Oleaceae).</title>
        <authorList>
            <person name="Jang H."/>
        </authorList>
    </citation>
    <scope>NUCLEOTIDE SEQUENCE [LARGE SCALE GENOMIC DNA]</scope>
</reference>
<gene>
    <name evidence="1" type="ORF">Fot_42748</name>
</gene>
<accession>A0ABD1RM29</accession>
<proteinExistence type="predicted"/>
<name>A0ABD1RM29_9LAMI</name>
<dbReference type="AlphaFoldDB" id="A0ABD1RM29"/>
<evidence type="ECO:0000313" key="2">
    <source>
        <dbReference type="Proteomes" id="UP001604277"/>
    </source>
</evidence>
<comment type="caution">
    <text evidence="1">The sequence shown here is derived from an EMBL/GenBank/DDBJ whole genome shotgun (WGS) entry which is preliminary data.</text>
</comment>
<dbReference type="Proteomes" id="UP001604277">
    <property type="component" value="Unassembled WGS sequence"/>
</dbReference>